<dbReference type="InterPro" id="IPR051444">
    <property type="entry name" value="Parasite_Repro/Invasion_Surf"/>
</dbReference>
<dbReference type="GO" id="GO:0009986">
    <property type="term" value="C:cell surface"/>
    <property type="evidence" value="ECO:0007669"/>
    <property type="project" value="UniProtKB-SubCell"/>
</dbReference>
<protein>
    <submittedName>
        <fullName evidence="12">6-cysteine protein, putative</fullName>
    </submittedName>
</protein>
<keyword evidence="6" id="KW-0472">Membrane</keyword>
<dbReference type="PANTHER" id="PTHR38796:SF1">
    <property type="entry name" value="ANCHORED PROTEIN, PUTATIVE (AFU_ORTHOLOGUE AFUA_4G09600)-RELATED"/>
    <property type="match status" value="1"/>
</dbReference>
<dbReference type="VEuPathDB" id="PlasmoDB:PGAL8A_00055600"/>
<dbReference type="GeneID" id="39729081"/>
<evidence type="ECO:0000313" key="12">
    <source>
        <dbReference type="EMBL" id="CRG98121.1"/>
    </source>
</evidence>
<evidence type="ECO:0000256" key="9">
    <source>
        <dbReference type="SAM" id="MobiDB-lite"/>
    </source>
</evidence>
<keyword evidence="8" id="KW-0325">Glycoprotein</keyword>
<sequence>MKVYLLYVLLLCLQQLSVYSLDHVCDFTKESNMRGTSNKKICEINAKPFDLITFKCPKKFGPKCFSSVSLSDDINNPNKLEAPMNQVLYGSIVYGDSVLISPVVPRNTTFYCFCNIESKISKETKNVVPKSEKKQEKEEEEEEEEEEVIEEPEEINEDAQRALDRVKKGRSVKYSEKTKPKESVVQEELIEEEEAQEQTQGKSRISKIGIMKVVVSSSPNKIKGCDFGSTFSDYFTKPFPLEKHGGSRVCKIEANPGEFVGFKCIYDSEGSIEPKNCFEKVYHNNTEKNLKDIMPGYISYNNGQNAHYAFYIRLPHFIQSSYTIQCKCRSTQSEFDNYIFELDVTGGESDIIENSFKH</sequence>
<keyword evidence="5" id="KW-0677">Repeat</keyword>
<feature type="domain" description="6-Cys" evidence="11">
    <location>
        <begin position="21"/>
        <end position="135"/>
    </location>
</feature>
<feature type="compositionally biased region" description="Basic and acidic residues" evidence="9">
    <location>
        <begin position="125"/>
        <end position="137"/>
    </location>
</feature>
<keyword evidence="4 10" id="KW-0732">Signal</keyword>
<comment type="subcellular location">
    <subcellularLocation>
        <location evidence="1">Cell membrane</location>
    </subcellularLocation>
    <subcellularLocation>
        <location evidence="2">Cell surface</location>
    </subcellularLocation>
</comment>
<keyword evidence="7" id="KW-1015">Disulfide bond</keyword>
<keyword evidence="3" id="KW-1003">Cell membrane</keyword>
<dbReference type="InterPro" id="IPR010884">
    <property type="entry name" value="6_CYS_dom"/>
</dbReference>
<evidence type="ECO:0000256" key="10">
    <source>
        <dbReference type="SAM" id="SignalP"/>
    </source>
</evidence>
<keyword evidence="13" id="KW-1185">Reference proteome</keyword>
<evidence type="ECO:0000256" key="3">
    <source>
        <dbReference type="ARBA" id="ARBA00022475"/>
    </source>
</evidence>
<evidence type="ECO:0000256" key="8">
    <source>
        <dbReference type="ARBA" id="ARBA00023180"/>
    </source>
</evidence>
<dbReference type="EMBL" id="CVMV01000143">
    <property type="protein sequence ID" value="CRG98121.1"/>
    <property type="molecule type" value="Genomic_DNA"/>
</dbReference>
<dbReference type="PANTHER" id="PTHR38796">
    <property type="match status" value="1"/>
</dbReference>
<gene>
    <name evidence="12" type="ORF">PGAL8A_00055600</name>
</gene>
<dbReference type="Proteomes" id="UP000220797">
    <property type="component" value="Unassembled WGS sequence"/>
</dbReference>
<evidence type="ECO:0000256" key="1">
    <source>
        <dbReference type="ARBA" id="ARBA00004236"/>
    </source>
</evidence>
<evidence type="ECO:0000256" key="4">
    <source>
        <dbReference type="ARBA" id="ARBA00022729"/>
    </source>
</evidence>
<evidence type="ECO:0000256" key="6">
    <source>
        <dbReference type="ARBA" id="ARBA00023136"/>
    </source>
</evidence>
<dbReference type="PROSITE" id="PS51701">
    <property type="entry name" value="6_CYS"/>
    <property type="match status" value="2"/>
</dbReference>
<dbReference type="AlphaFoldDB" id="A0A1J1H051"/>
<dbReference type="GO" id="GO:0005886">
    <property type="term" value="C:plasma membrane"/>
    <property type="evidence" value="ECO:0007669"/>
    <property type="project" value="UniProtKB-SubCell"/>
</dbReference>
<evidence type="ECO:0000313" key="13">
    <source>
        <dbReference type="Proteomes" id="UP000220797"/>
    </source>
</evidence>
<name>A0A1J1H051_PLAGA</name>
<feature type="chain" id="PRO_5012317362" evidence="10">
    <location>
        <begin position="21"/>
        <end position="358"/>
    </location>
</feature>
<dbReference type="RefSeq" id="XP_028530918.1">
    <property type="nucleotide sequence ID" value="XM_028674580.1"/>
</dbReference>
<dbReference type="Gene3D" id="2.60.40.2860">
    <property type="match status" value="2"/>
</dbReference>
<dbReference type="InterPro" id="IPR038160">
    <property type="entry name" value="6_CYS_dom_sf"/>
</dbReference>
<feature type="domain" description="6-Cys" evidence="11">
    <location>
        <begin position="221"/>
        <end position="358"/>
    </location>
</feature>
<feature type="region of interest" description="Disordered" evidence="9">
    <location>
        <begin position="125"/>
        <end position="162"/>
    </location>
</feature>
<proteinExistence type="predicted"/>
<organism evidence="12 13">
    <name type="scientific">Plasmodium gallinaceum</name>
    <dbReference type="NCBI Taxonomy" id="5849"/>
    <lineage>
        <taxon>Eukaryota</taxon>
        <taxon>Sar</taxon>
        <taxon>Alveolata</taxon>
        <taxon>Apicomplexa</taxon>
        <taxon>Aconoidasida</taxon>
        <taxon>Haemosporida</taxon>
        <taxon>Plasmodiidae</taxon>
        <taxon>Plasmodium</taxon>
        <taxon>Plasmodium (Haemamoeba)</taxon>
    </lineage>
</organism>
<reference evidence="12" key="1">
    <citation type="submission" date="2015-04" db="EMBL/GenBank/DDBJ databases">
        <authorList>
            <consortium name="Pathogen Informatics"/>
        </authorList>
    </citation>
    <scope>NUCLEOTIDE SEQUENCE [LARGE SCALE GENOMIC DNA]</scope>
    <source>
        <strain evidence="12">8A</strain>
    </source>
</reference>
<comment type="caution">
    <text evidence="12">The sequence shown here is derived from an EMBL/GenBank/DDBJ whole genome shotgun (WGS) entry which is preliminary data.</text>
</comment>
<dbReference type="OrthoDB" id="392647at2759"/>
<feature type="signal peptide" evidence="10">
    <location>
        <begin position="1"/>
        <end position="20"/>
    </location>
</feature>
<accession>A0A1J1H051</accession>
<dbReference type="Pfam" id="PF07422">
    <property type="entry name" value="s48_45"/>
    <property type="match status" value="2"/>
</dbReference>
<feature type="compositionally biased region" description="Acidic residues" evidence="9">
    <location>
        <begin position="138"/>
        <end position="157"/>
    </location>
</feature>
<evidence type="ECO:0000256" key="2">
    <source>
        <dbReference type="ARBA" id="ARBA00004241"/>
    </source>
</evidence>
<evidence type="ECO:0000256" key="5">
    <source>
        <dbReference type="ARBA" id="ARBA00022737"/>
    </source>
</evidence>
<evidence type="ECO:0000259" key="11">
    <source>
        <dbReference type="PROSITE" id="PS51701"/>
    </source>
</evidence>
<dbReference type="SMART" id="SM00970">
    <property type="entry name" value="s48_45"/>
    <property type="match status" value="2"/>
</dbReference>
<evidence type="ECO:0000256" key="7">
    <source>
        <dbReference type="ARBA" id="ARBA00023157"/>
    </source>
</evidence>